<feature type="region of interest" description="Disordered" evidence="1">
    <location>
        <begin position="30"/>
        <end position="63"/>
    </location>
</feature>
<evidence type="ECO:0000313" key="2">
    <source>
        <dbReference type="EMBL" id="CAG7820860.1"/>
    </source>
</evidence>
<dbReference type="OrthoDB" id="6162240at2759"/>
<evidence type="ECO:0000256" key="1">
    <source>
        <dbReference type="SAM" id="MobiDB-lite"/>
    </source>
</evidence>
<organism evidence="2 3">
    <name type="scientific">Allacma fusca</name>
    <dbReference type="NCBI Taxonomy" id="39272"/>
    <lineage>
        <taxon>Eukaryota</taxon>
        <taxon>Metazoa</taxon>
        <taxon>Ecdysozoa</taxon>
        <taxon>Arthropoda</taxon>
        <taxon>Hexapoda</taxon>
        <taxon>Collembola</taxon>
        <taxon>Symphypleona</taxon>
        <taxon>Sminthuridae</taxon>
        <taxon>Allacma</taxon>
    </lineage>
</organism>
<dbReference type="EMBL" id="CAJVCH010492411">
    <property type="protein sequence ID" value="CAG7820860.1"/>
    <property type="molecule type" value="Genomic_DNA"/>
</dbReference>
<gene>
    <name evidence="2" type="ORF">AFUS01_LOCUS31231</name>
</gene>
<comment type="caution">
    <text evidence="2">The sequence shown here is derived from an EMBL/GenBank/DDBJ whole genome shotgun (WGS) entry which is preliminary data.</text>
</comment>
<protein>
    <submittedName>
        <fullName evidence="2">Uncharacterized protein</fullName>
    </submittedName>
</protein>
<name>A0A8J2KT56_9HEXA</name>
<feature type="compositionally biased region" description="Polar residues" evidence="1">
    <location>
        <begin position="32"/>
        <end position="51"/>
    </location>
</feature>
<accession>A0A8J2KT56</accession>
<evidence type="ECO:0000313" key="3">
    <source>
        <dbReference type="Proteomes" id="UP000708208"/>
    </source>
</evidence>
<keyword evidence="3" id="KW-1185">Reference proteome</keyword>
<dbReference type="Proteomes" id="UP000708208">
    <property type="component" value="Unassembled WGS sequence"/>
</dbReference>
<proteinExistence type="predicted"/>
<reference evidence="2" key="1">
    <citation type="submission" date="2021-06" db="EMBL/GenBank/DDBJ databases">
        <authorList>
            <person name="Hodson N. C."/>
            <person name="Mongue J. A."/>
            <person name="Jaron S. K."/>
        </authorList>
    </citation>
    <scope>NUCLEOTIDE SEQUENCE</scope>
</reference>
<dbReference type="AlphaFoldDB" id="A0A8J2KT56"/>
<sequence>MSGNFITKLEFKFGIINYCYNPKPLFEPPTPTSSSCLTNHHHSTSPQSAAEHSNFEISPLERNPTMLASSQKNRERFAIKKSYSIEVDWFGQLKQCQL</sequence>